<dbReference type="InterPro" id="IPR014048">
    <property type="entry name" value="MethylDNA_cys_MeTrfase_DNA-bd"/>
</dbReference>
<sequence>MASRPLYYITDGVVPYRSLTVFDKYGTLYYAALSNSHRLLMPFLESAFRDQPAYRLLPLEKCKTNKLNIHDNWEKFKLLVDNASHQEDIPYKYIFGTPSDHKVWDELRKLRPGEIKTAEQLADSLGMDAEAVENSCYANKLAMVVPTHRVIGLGRVDTDKRMYTHFLSQEEPGKREWNN</sequence>
<evidence type="ECO:0000256" key="7">
    <source>
        <dbReference type="ARBA" id="ARBA00033095"/>
    </source>
</evidence>
<name>A0A367XR93_9ASCO</name>
<evidence type="ECO:0000259" key="8">
    <source>
        <dbReference type="Pfam" id="PF01035"/>
    </source>
</evidence>
<evidence type="ECO:0000313" key="9">
    <source>
        <dbReference type="EMBL" id="RCK56138.1"/>
    </source>
</evidence>
<organism evidence="9 10">
    <name type="scientific">Candida viswanathii</name>
    <dbReference type="NCBI Taxonomy" id="5486"/>
    <lineage>
        <taxon>Eukaryota</taxon>
        <taxon>Fungi</taxon>
        <taxon>Dikarya</taxon>
        <taxon>Ascomycota</taxon>
        <taxon>Saccharomycotina</taxon>
        <taxon>Pichiomycetes</taxon>
        <taxon>Debaryomycetaceae</taxon>
        <taxon>Candida/Lodderomyces clade</taxon>
        <taxon>Candida</taxon>
    </lineage>
</organism>
<evidence type="ECO:0000256" key="4">
    <source>
        <dbReference type="ARBA" id="ARBA00022763"/>
    </source>
</evidence>
<evidence type="ECO:0000256" key="1">
    <source>
        <dbReference type="ARBA" id="ARBA00008711"/>
    </source>
</evidence>
<dbReference type="GO" id="GO:0003908">
    <property type="term" value="F:methylated-DNA-[protein]-cysteine S-methyltransferase activity"/>
    <property type="evidence" value="ECO:0007669"/>
    <property type="project" value="UniProtKB-EC"/>
</dbReference>
<protein>
    <recommendedName>
        <fullName evidence="3">Methylated-DNA--protein-cysteine methyltransferase</fullName>
        <ecNumber evidence="2">2.1.1.63</ecNumber>
    </recommendedName>
    <alternativeName>
        <fullName evidence="5">6-O-methylguanine-DNA methyltransferase</fullName>
    </alternativeName>
    <alternativeName>
        <fullName evidence="7">DNA repair MTase</fullName>
    </alternativeName>
    <alternativeName>
        <fullName evidence="6">O-6-methylguanine-DNA-alkyltransferase</fullName>
    </alternativeName>
</protein>
<dbReference type="Pfam" id="PF01035">
    <property type="entry name" value="DNA_binding_1"/>
    <property type="match status" value="1"/>
</dbReference>
<dbReference type="InterPro" id="IPR036217">
    <property type="entry name" value="MethylDNA_cys_MeTrfase_DNAb"/>
</dbReference>
<comment type="similarity">
    <text evidence="1">Belongs to the MGMT family.</text>
</comment>
<dbReference type="Gene3D" id="1.10.10.10">
    <property type="entry name" value="Winged helix-like DNA-binding domain superfamily/Winged helix DNA-binding domain"/>
    <property type="match status" value="1"/>
</dbReference>
<evidence type="ECO:0000256" key="6">
    <source>
        <dbReference type="ARBA" id="ARBA00031621"/>
    </source>
</evidence>
<dbReference type="PANTHER" id="PTHR10815:SF13">
    <property type="entry name" value="METHYLATED-DNA--PROTEIN-CYSTEINE METHYLTRANSFERASE"/>
    <property type="match status" value="1"/>
</dbReference>
<keyword evidence="4" id="KW-0227">DNA damage</keyword>
<evidence type="ECO:0000313" key="10">
    <source>
        <dbReference type="Proteomes" id="UP000253472"/>
    </source>
</evidence>
<gene>
    <name evidence="9" type="primary">MGT1</name>
    <name evidence="9" type="ORF">Cantr_05998</name>
</gene>
<dbReference type="InterPro" id="IPR036388">
    <property type="entry name" value="WH-like_DNA-bd_sf"/>
</dbReference>
<dbReference type="OrthoDB" id="1907495at2759"/>
<feature type="domain" description="Methylated-DNA-[protein]-cysteine S-methyltransferase DNA binding" evidence="8">
    <location>
        <begin position="100"/>
        <end position="152"/>
    </location>
</feature>
<reference evidence="9 10" key="1">
    <citation type="submission" date="2018-06" db="EMBL/GenBank/DDBJ databases">
        <title>Whole genome sequencing of Candida tropicalis (genome annotated by CSBL at Korea University).</title>
        <authorList>
            <person name="Ahn J."/>
        </authorList>
    </citation>
    <scope>NUCLEOTIDE SEQUENCE [LARGE SCALE GENOMIC DNA]</scope>
    <source>
        <strain evidence="9 10">ATCC 20962</strain>
    </source>
</reference>
<keyword evidence="10" id="KW-1185">Reference proteome</keyword>
<evidence type="ECO:0000256" key="2">
    <source>
        <dbReference type="ARBA" id="ARBA00011918"/>
    </source>
</evidence>
<dbReference type="Proteomes" id="UP000253472">
    <property type="component" value="Unassembled WGS sequence"/>
</dbReference>
<keyword evidence="9" id="KW-0808">Transferase</keyword>
<keyword evidence="9" id="KW-0489">Methyltransferase</keyword>
<dbReference type="SUPFAM" id="SSF46767">
    <property type="entry name" value="Methylated DNA-protein cysteine methyltransferase, C-terminal domain"/>
    <property type="match status" value="1"/>
</dbReference>
<accession>A0A367XR93</accession>
<evidence type="ECO:0000256" key="5">
    <source>
        <dbReference type="ARBA" id="ARBA00030795"/>
    </source>
</evidence>
<dbReference type="EC" id="2.1.1.63" evidence="2"/>
<dbReference type="STRING" id="5486.A0A367XR93"/>
<dbReference type="GO" id="GO:0032259">
    <property type="term" value="P:methylation"/>
    <property type="evidence" value="ECO:0007669"/>
    <property type="project" value="UniProtKB-KW"/>
</dbReference>
<dbReference type="GO" id="GO:0006281">
    <property type="term" value="P:DNA repair"/>
    <property type="evidence" value="ECO:0007669"/>
    <property type="project" value="InterPro"/>
</dbReference>
<evidence type="ECO:0000256" key="3">
    <source>
        <dbReference type="ARBA" id="ARBA00015377"/>
    </source>
</evidence>
<dbReference type="EMBL" id="QLNQ01000029">
    <property type="protein sequence ID" value="RCK56138.1"/>
    <property type="molecule type" value="Genomic_DNA"/>
</dbReference>
<proteinExistence type="inferred from homology"/>
<dbReference type="AlphaFoldDB" id="A0A367XR93"/>
<comment type="caution">
    <text evidence="9">The sequence shown here is derived from an EMBL/GenBank/DDBJ whole genome shotgun (WGS) entry which is preliminary data.</text>
</comment>
<dbReference type="PANTHER" id="PTHR10815">
    <property type="entry name" value="METHYLATED-DNA--PROTEIN-CYSTEINE METHYLTRANSFERASE"/>
    <property type="match status" value="1"/>
</dbReference>